<name>A0A8K1ZY65_9CYAN</name>
<dbReference type="InterPro" id="IPR029033">
    <property type="entry name" value="His_PPase_superfam"/>
</dbReference>
<sequence length="165" mass="18492">MTRQIYFIRHGIATEQHPQVPDETRPLTPAGIEKTQKVAQRLQALGIRFDLLLSSPLVRAQQTADLLQGEGLCSRVTLSDLLAPEGNFQAWLDWFHNWQLTGQEFLALVGHQPNLGEWAERFIWGEFGQALVLKKAGIIGVTLSEGGDPIGSSTLFWLTPPRYFI</sequence>
<dbReference type="RefSeq" id="WP_161824754.1">
    <property type="nucleotide sequence ID" value="NZ_WVIC01000011.1"/>
</dbReference>
<dbReference type="GO" id="GO:0101006">
    <property type="term" value="F:protein histidine phosphatase activity"/>
    <property type="evidence" value="ECO:0007669"/>
    <property type="project" value="InterPro"/>
</dbReference>
<dbReference type="NCBIfam" id="TIGR00249">
    <property type="entry name" value="sixA"/>
    <property type="match status" value="1"/>
</dbReference>
<comment type="caution">
    <text evidence="2">The sequence shown here is derived from an EMBL/GenBank/DDBJ whole genome shotgun (WGS) entry which is preliminary data.</text>
</comment>
<keyword evidence="1" id="KW-0378">Hydrolase</keyword>
<dbReference type="Pfam" id="PF00300">
    <property type="entry name" value="His_Phos_1"/>
    <property type="match status" value="1"/>
</dbReference>
<protein>
    <submittedName>
        <fullName evidence="2">Phosphohistidine phosphatase SixA</fullName>
    </submittedName>
</protein>
<accession>A0A8K1ZY65</accession>
<dbReference type="PANTHER" id="PTHR20935:SF0">
    <property type="entry name" value="SERINE_THREONINE-PROTEIN PHOSPHATASE PGAM5, MITOCHONDRIAL"/>
    <property type="match status" value="1"/>
</dbReference>
<evidence type="ECO:0000313" key="2">
    <source>
        <dbReference type="EMBL" id="NCJ06271.1"/>
    </source>
</evidence>
<dbReference type="Gene3D" id="3.40.50.1240">
    <property type="entry name" value="Phosphoglycerate mutase-like"/>
    <property type="match status" value="1"/>
</dbReference>
<reference evidence="2" key="1">
    <citation type="submission" date="2019-12" db="EMBL/GenBank/DDBJ databases">
        <title>High-Quality draft genome sequences of three cyanobacteria isolated from the limestone walls of the Old Cathedral of Coimbra.</title>
        <authorList>
            <person name="Tiago I."/>
            <person name="Soares F."/>
            <person name="Portugal A."/>
        </authorList>
    </citation>
    <scope>NUCLEOTIDE SEQUENCE [LARGE SCALE GENOMIC DNA]</scope>
    <source>
        <strain evidence="2">C</strain>
    </source>
</reference>
<dbReference type="PANTHER" id="PTHR20935">
    <property type="entry name" value="PHOSPHOGLYCERATE MUTASE-RELATED"/>
    <property type="match status" value="1"/>
</dbReference>
<dbReference type="InterPro" id="IPR051021">
    <property type="entry name" value="Mito_Ser/Thr_phosphatase"/>
</dbReference>
<dbReference type="InterPro" id="IPR004449">
    <property type="entry name" value="SixA"/>
</dbReference>
<dbReference type="AlphaFoldDB" id="A0A8K1ZY65"/>
<dbReference type="SMART" id="SM00855">
    <property type="entry name" value="PGAM"/>
    <property type="match status" value="1"/>
</dbReference>
<dbReference type="EMBL" id="WVIC01000011">
    <property type="protein sequence ID" value="NCJ06271.1"/>
    <property type="molecule type" value="Genomic_DNA"/>
</dbReference>
<keyword evidence="3" id="KW-1185">Reference proteome</keyword>
<gene>
    <name evidence="2" type="primary">sixA</name>
    <name evidence="2" type="ORF">GS597_07035</name>
</gene>
<evidence type="ECO:0000256" key="1">
    <source>
        <dbReference type="ARBA" id="ARBA00022801"/>
    </source>
</evidence>
<organism evidence="2 3">
    <name type="scientific">Petrachloros mirabilis ULC683</name>
    <dbReference type="NCBI Taxonomy" id="2781853"/>
    <lineage>
        <taxon>Bacteria</taxon>
        <taxon>Bacillati</taxon>
        <taxon>Cyanobacteriota</taxon>
        <taxon>Cyanophyceae</taxon>
        <taxon>Synechococcales</taxon>
        <taxon>Petrachlorosaceae</taxon>
        <taxon>Petrachloros</taxon>
        <taxon>Petrachloros mirabilis</taxon>
    </lineage>
</organism>
<dbReference type="InterPro" id="IPR013078">
    <property type="entry name" value="His_Pase_superF_clade-1"/>
</dbReference>
<dbReference type="Proteomes" id="UP000607397">
    <property type="component" value="Unassembled WGS sequence"/>
</dbReference>
<dbReference type="GO" id="GO:0005737">
    <property type="term" value="C:cytoplasm"/>
    <property type="evidence" value="ECO:0007669"/>
    <property type="project" value="InterPro"/>
</dbReference>
<dbReference type="SUPFAM" id="SSF53254">
    <property type="entry name" value="Phosphoglycerate mutase-like"/>
    <property type="match status" value="1"/>
</dbReference>
<evidence type="ECO:0000313" key="3">
    <source>
        <dbReference type="Proteomes" id="UP000607397"/>
    </source>
</evidence>
<dbReference type="CDD" id="cd07067">
    <property type="entry name" value="HP_PGM_like"/>
    <property type="match status" value="1"/>
</dbReference>
<proteinExistence type="predicted"/>